<evidence type="ECO:0000313" key="3">
    <source>
        <dbReference type="Proteomes" id="UP000217257"/>
    </source>
</evidence>
<dbReference type="Proteomes" id="UP000217257">
    <property type="component" value="Chromosome"/>
</dbReference>
<dbReference type="EMBL" id="CP022098">
    <property type="protein sequence ID" value="ATB42932.1"/>
    <property type="molecule type" value="Genomic_DNA"/>
</dbReference>
<evidence type="ECO:0000313" key="2">
    <source>
        <dbReference type="EMBL" id="ATB42932.1"/>
    </source>
</evidence>
<name>A0A250JHH9_9BACT</name>
<proteinExistence type="predicted"/>
<gene>
    <name evidence="2" type="ORF">CYFUS_008411</name>
</gene>
<sequence>MPSSSISRSSTYRPPSQRELEHRRENLYPADYGVVHPELPGIRTRRETQSGDDFADFTRDVRESTHTLMRPPVGYEDTNRVSTGRRMMTELDSRTAHLNPGATPTPYRPSTSVNIYSGRGQPMPNRHAARHEGTYDSLRPAYRYEGQASSGRPSDIRYDESGERDRHISLGHEMVHGWRTAHGVAVSPLAVSPYNNDPVFARTDPQFRAPMRETIEDRLRLSEEFETVGLRQTPHTPGGWAPTENAIRQERGAPLRYEYSGSYPDHNQTDDNLRMFDEGSDDRRFYERAYRDSPIGGIVRRLER</sequence>
<feature type="compositionally biased region" description="Low complexity" evidence="1">
    <location>
        <begin position="1"/>
        <end position="15"/>
    </location>
</feature>
<evidence type="ECO:0000256" key="1">
    <source>
        <dbReference type="SAM" id="MobiDB-lite"/>
    </source>
</evidence>
<dbReference type="KEGG" id="cfus:CYFUS_008411"/>
<dbReference type="RefSeq" id="WP_095990418.1">
    <property type="nucleotide sequence ID" value="NZ_CP022098.1"/>
</dbReference>
<accession>A0A250JHH9</accession>
<protein>
    <submittedName>
        <fullName evidence="2">Uncharacterized protein</fullName>
    </submittedName>
</protein>
<feature type="region of interest" description="Disordered" evidence="1">
    <location>
        <begin position="1"/>
        <end position="50"/>
    </location>
</feature>
<dbReference type="Pfam" id="PF14891">
    <property type="entry name" value="Peptidase_M91"/>
    <property type="match status" value="1"/>
</dbReference>
<dbReference type="AlphaFoldDB" id="A0A250JHH9"/>
<feature type="compositionally biased region" description="Basic and acidic residues" evidence="1">
    <location>
        <begin position="16"/>
        <end position="26"/>
    </location>
</feature>
<reference evidence="2 3" key="1">
    <citation type="submission" date="2017-06" db="EMBL/GenBank/DDBJ databases">
        <title>Sequencing and comparative analysis of myxobacterial genomes.</title>
        <authorList>
            <person name="Rupp O."/>
            <person name="Goesmann A."/>
            <person name="Sogaard-Andersen L."/>
        </authorList>
    </citation>
    <scope>NUCLEOTIDE SEQUENCE [LARGE SCALE GENOMIC DNA]</scope>
    <source>
        <strain evidence="2 3">DSM 52655</strain>
    </source>
</reference>
<organism evidence="2 3">
    <name type="scientific">Cystobacter fuscus</name>
    <dbReference type="NCBI Taxonomy" id="43"/>
    <lineage>
        <taxon>Bacteria</taxon>
        <taxon>Pseudomonadati</taxon>
        <taxon>Myxococcota</taxon>
        <taxon>Myxococcia</taxon>
        <taxon>Myxococcales</taxon>
        <taxon>Cystobacterineae</taxon>
        <taxon>Archangiaceae</taxon>
        <taxon>Cystobacter</taxon>
    </lineage>
</organism>
<dbReference type="InterPro" id="IPR028208">
    <property type="entry name" value="Effector_pro_NleD-like"/>
</dbReference>